<name>A0A5B8MKH7_9CHLO</name>
<reference evidence="1 2" key="1">
    <citation type="submission" date="2018-07" db="EMBL/GenBank/DDBJ databases">
        <title>The complete nuclear genome of the prasinophyte Chloropicon primus (CCMP1205).</title>
        <authorList>
            <person name="Pombert J.-F."/>
            <person name="Otis C."/>
            <person name="Turmel M."/>
            <person name="Lemieux C."/>
        </authorList>
    </citation>
    <scope>NUCLEOTIDE SEQUENCE [LARGE SCALE GENOMIC DNA]</scope>
    <source>
        <strain evidence="1 2">CCMP1205</strain>
    </source>
</reference>
<dbReference type="Proteomes" id="UP000316726">
    <property type="component" value="Chromosome 3"/>
</dbReference>
<dbReference type="EMBL" id="CP031036">
    <property type="protein sequence ID" value="QDZ19890.1"/>
    <property type="molecule type" value="Genomic_DNA"/>
</dbReference>
<keyword evidence="2" id="KW-1185">Reference proteome</keyword>
<evidence type="ECO:0000313" key="1">
    <source>
        <dbReference type="EMBL" id="QDZ19890.1"/>
    </source>
</evidence>
<dbReference type="AlphaFoldDB" id="A0A5B8MKH7"/>
<evidence type="ECO:0000313" key="2">
    <source>
        <dbReference type="Proteomes" id="UP000316726"/>
    </source>
</evidence>
<dbReference type="OrthoDB" id="513362at2759"/>
<organism evidence="1 2">
    <name type="scientific">Chloropicon primus</name>
    <dbReference type="NCBI Taxonomy" id="1764295"/>
    <lineage>
        <taxon>Eukaryota</taxon>
        <taxon>Viridiplantae</taxon>
        <taxon>Chlorophyta</taxon>
        <taxon>Chloropicophyceae</taxon>
        <taxon>Chloropicales</taxon>
        <taxon>Chloropicaceae</taxon>
        <taxon>Chloropicon</taxon>
    </lineage>
</organism>
<sequence>MILATCGVLGGSLALRRLLPPSEEPPRVYADEAGQRYLVTEGGAELALFEDDKGRPYFLDPKGNMWYDSGDPSVGIHRVAPDGDVFALWEDPKTGEVLERRLGNLDKDLIDVETKEYGSLTLFRDDKEAQDVPPLCRDDLDNLVKCLDPSGNIRADRDLEYPDVLLEGQVKNLERRKRLFGGSRPVAPGDKDIETFRQGDIGPLDLGLFD</sequence>
<proteinExistence type="predicted"/>
<gene>
    <name evidence="1" type="ORF">A3770_03p24080</name>
</gene>
<accession>A0A5B8MKH7</accession>
<protein>
    <submittedName>
        <fullName evidence="1">Uncharacterized protein</fullName>
    </submittedName>
</protein>